<gene>
    <name evidence="2" type="ORF">N791_00950</name>
</gene>
<reference evidence="2 3" key="1">
    <citation type="submission" date="2013-08" db="EMBL/GenBank/DDBJ databases">
        <title>Genomic analysis of Lysobacter defluvii.</title>
        <authorList>
            <person name="Wang Q."/>
            <person name="Wang G."/>
        </authorList>
    </citation>
    <scope>NUCLEOTIDE SEQUENCE [LARGE SCALE GENOMIC DNA]</scope>
    <source>
        <strain evidence="2 3">IMMIB APB-9</strain>
    </source>
</reference>
<keyword evidence="1" id="KW-0732">Signal</keyword>
<evidence type="ECO:0000313" key="2">
    <source>
        <dbReference type="EMBL" id="KGO98621.1"/>
    </source>
</evidence>
<dbReference type="RefSeq" id="WP_027070460.1">
    <property type="nucleotide sequence ID" value="NZ_AUHT01000012.1"/>
</dbReference>
<dbReference type="SUPFAM" id="SSF48452">
    <property type="entry name" value="TPR-like"/>
    <property type="match status" value="1"/>
</dbReference>
<sequence length="212" mass="23446">MRSFVHAAVLAAGLVAALPAAGQERLVPRSEFFFEADAGTTRPITAERGSGDAVIERLGKTIARSPRNAEAVAHLAHIAMEAGRPELGRELYGRALGLVGSSHALYRPLRWNYGWDLYRTGDAGGALEQWQALVADRGVTAVWMPPTFALVMWTLDRREEAVQWYAAAVRSEPALWTTTERHAELLPEWRPGEIAILGEVQQAWQQDPPEWP</sequence>
<dbReference type="Gene3D" id="1.25.40.10">
    <property type="entry name" value="Tetratricopeptide repeat domain"/>
    <property type="match status" value="1"/>
</dbReference>
<evidence type="ECO:0000256" key="1">
    <source>
        <dbReference type="SAM" id="SignalP"/>
    </source>
</evidence>
<organism evidence="2 3">
    <name type="scientific">Lysobacter defluvii IMMIB APB-9 = DSM 18482</name>
    <dbReference type="NCBI Taxonomy" id="1385515"/>
    <lineage>
        <taxon>Bacteria</taxon>
        <taxon>Pseudomonadati</taxon>
        <taxon>Pseudomonadota</taxon>
        <taxon>Gammaproteobacteria</taxon>
        <taxon>Lysobacterales</taxon>
        <taxon>Lysobacteraceae</taxon>
        <taxon>Novilysobacter</taxon>
    </lineage>
</organism>
<proteinExistence type="predicted"/>
<dbReference type="eggNOG" id="COG3063">
    <property type="taxonomic scope" value="Bacteria"/>
</dbReference>
<evidence type="ECO:0000313" key="3">
    <source>
        <dbReference type="Proteomes" id="UP000030003"/>
    </source>
</evidence>
<name>A0A0A0MB80_9GAMM</name>
<feature type="chain" id="PRO_5001966790" description="Tetratricopeptide repeat protein" evidence="1">
    <location>
        <begin position="23"/>
        <end position="212"/>
    </location>
</feature>
<accession>A0A0A0MB80</accession>
<evidence type="ECO:0008006" key="4">
    <source>
        <dbReference type="Google" id="ProtNLM"/>
    </source>
</evidence>
<dbReference type="AlphaFoldDB" id="A0A0A0MB80"/>
<protein>
    <recommendedName>
        <fullName evidence="4">Tetratricopeptide repeat protein</fullName>
    </recommendedName>
</protein>
<comment type="caution">
    <text evidence="2">The sequence shown here is derived from an EMBL/GenBank/DDBJ whole genome shotgun (WGS) entry which is preliminary data.</text>
</comment>
<feature type="signal peptide" evidence="1">
    <location>
        <begin position="1"/>
        <end position="22"/>
    </location>
</feature>
<dbReference type="Proteomes" id="UP000030003">
    <property type="component" value="Unassembled WGS sequence"/>
</dbReference>
<dbReference type="STRING" id="1385515.GCA_000423325_02477"/>
<dbReference type="EMBL" id="AVBH01000063">
    <property type="protein sequence ID" value="KGO98621.1"/>
    <property type="molecule type" value="Genomic_DNA"/>
</dbReference>
<dbReference type="InterPro" id="IPR011990">
    <property type="entry name" value="TPR-like_helical_dom_sf"/>
</dbReference>
<keyword evidence="3" id="KW-1185">Reference proteome</keyword>